<name>E6UJV2_RUMA7</name>
<protein>
    <submittedName>
        <fullName evidence="3">Cell wall assembly/cell proliferation coordinating protein, KNR4-like protein</fullName>
    </submittedName>
</protein>
<dbReference type="RefSeq" id="WP_013483497.1">
    <property type="nucleotide sequence ID" value="NC_014824.1"/>
</dbReference>
<dbReference type="InterPro" id="IPR018958">
    <property type="entry name" value="Knr4/Smi1-like_dom"/>
</dbReference>
<accession>E6UJV2</accession>
<dbReference type="SMART" id="SM00860">
    <property type="entry name" value="SMI1_KNR4"/>
    <property type="match status" value="1"/>
</dbReference>
<dbReference type="EMBL" id="CP002404">
    <property type="protein sequence ID" value="ADU23948.1"/>
    <property type="molecule type" value="Genomic_DNA"/>
</dbReference>
<dbReference type="Pfam" id="PF09346">
    <property type="entry name" value="SMI1_KNR4"/>
    <property type="match status" value="1"/>
</dbReference>
<keyword evidence="1" id="KW-0812">Transmembrane</keyword>
<keyword evidence="1" id="KW-1133">Transmembrane helix</keyword>
<dbReference type="InterPro" id="IPR037883">
    <property type="entry name" value="Knr4/Smi1-like_sf"/>
</dbReference>
<dbReference type="Gene3D" id="3.40.1580.10">
    <property type="entry name" value="SMI1/KNR4-like"/>
    <property type="match status" value="1"/>
</dbReference>
<evidence type="ECO:0000256" key="1">
    <source>
        <dbReference type="SAM" id="Phobius"/>
    </source>
</evidence>
<dbReference type="eggNOG" id="COG0457">
    <property type="taxonomic scope" value="Bacteria"/>
</dbReference>
<organism evidence="3 4">
    <name type="scientific">Ruminococcus albus (strain ATCC 27210 / DSM 20455 / JCM 14654 / NCDO 2250 / 7)</name>
    <dbReference type="NCBI Taxonomy" id="697329"/>
    <lineage>
        <taxon>Bacteria</taxon>
        <taxon>Bacillati</taxon>
        <taxon>Bacillota</taxon>
        <taxon>Clostridia</taxon>
        <taxon>Eubacteriales</taxon>
        <taxon>Oscillospiraceae</taxon>
        <taxon>Ruminococcus</taxon>
    </lineage>
</organism>
<feature type="transmembrane region" description="Helical" evidence="1">
    <location>
        <begin position="191"/>
        <end position="212"/>
    </location>
</feature>
<evidence type="ECO:0000259" key="2">
    <source>
        <dbReference type="SMART" id="SM00860"/>
    </source>
</evidence>
<dbReference type="AlphaFoldDB" id="E6UJV2"/>
<dbReference type="HOGENOM" id="CLU_849629_0_0_9"/>
<keyword evidence="3" id="KW-0614">Plasmid</keyword>
<dbReference type="KEGG" id="ral:Rumal_3503"/>
<sequence length="327" mass="37747">MFDKIDLNDFWDSSSEYDYLKLEPFSEEKLRAIEKEIGYKLPESYIALLRVQNGGCPKNKRVGNTSWLLEGIYGICKGESEFWENEGVAYPKIGVPICISDYDCDRIFLDYRECGNDGEPRVVGISPEMDTIEFIAKDFESFINMLVPARYDENDEIIEEDVVKIDPYEGVQFTPVEGEQKKELDRYIWKGMPGFSFFTVFCILIGIVLDLFDTDNKLLSLLSNLAYIAAALGFLITIGGIIYCSSQSKRSYECYVDTVDIVWEANEPISKTKYNQEKRTFFFHLTKSKAESYPNTEGFKEGDRIRVYRVINDKNGEVMLMKEQDQK</sequence>
<evidence type="ECO:0000313" key="4">
    <source>
        <dbReference type="Proteomes" id="UP000006919"/>
    </source>
</evidence>
<dbReference type="Proteomes" id="UP000006919">
    <property type="component" value="Plasmid pRUMAL01"/>
</dbReference>
<dbReference type="SUPFAM" id="SSF160631">
    <property type="entry name" value="SMI1/KNR4-like"/>
    <property type="match status" value="1"/>
</dbReference>
<reference evidence="4" key="1">
    <citation type="journal article" date="2011" name="J. Bacteriol.">
        <title>Complete genome of the cellulolytic ruminal bacterium Ruminococcus albus 7.</title>
        <authorList>
            <person name="Suen G."/>
            <person name="Stevenson D.M."/>
            <person name="Bruce D.C."/>
            <person name="Chertkov O."/>
            <person name="Copeland A."/>
            <person name="Cheng J.F."/>
            <person name="Detter C."/>
            <person name="Detter J.C."/>
            <person name="Goodwin L.A."/>
            <person name="Han C.S."/>
            <person name="Hauser L.J."/>
            <person name="Ivanova N.N."/>
            <person name="Kyrpides N.C."/>
            <person name="Land M.L."/>
            <person name="Lapidus A."/>
            <person name="Lucas S."/>
            <person name="Ovchinnikova G."/>
            <person name="Pitluck S."/>
            <person name="Tapia R."/>
            <person name="Woyke T."/>
            <person name="Boyum J."/>
            <person name="Mead D."/>
            <person name="Weimer P.J."/>
        </authorList>
    </citation>
    <scope>NUCLEOTIDE SEQUENCE [LARGE SCALE GENOMIC DNA]</scope>
    <source>
        <strain evidence="4">ATCC 27210 / DSM 20455 / JCM 14654 / NCDO 2250 / 7</strain>
        <plasmid evidence="4">pRUMAL01</plasmid>
    </source>
</reference>
<gene>
    <name evidence="3" type="ordered locus">Rumal_3503</name>
</gene>
<feature type="domain" description="Knr4/Smi1-like" evidence="2">
    <location>
        <begin position="24"/>
        <end position="145"/>
    </location>
</feature>
<keyword evidence="1" id="KW-0472">Membrane</keyword>
<evidence type="ECO:0000313" key="3">
    <source>
        <dbReference type="EMBL" id="ADU23948.1"/>
    </source>
</evidence>
<dbReference type="OrthoDB" id="4827574at2"/>
<geneLocation type="plasmid" evidence="3 4">
    <name>pRUMAL01</name>
</geneLocation>
<feature type="transmembrane region" description="Helical" evidence="1">
    <location>
        <begin position="224"/>
        <end position="243"/>
    </location>
</feature>
<proteinExistence type="predicted"/>